<dbReference type="GO" id="GO:0004523">
    <property type="term" value="F:RNA-DNA hybrid ribonuclease activity"/>
    <property type="evidence" value="ECO:0007669"/>
    <property type="project" value="InterPro"/>
</dbReference>
<keyword evidence="1" id="KW-1185">Reference proteome</keyword>
<accession>A0A2I4E9H9</accession>
<dbReference type="SUPFAM" id="SSF53098">
    <property type="entry name" value="Ribonuclease H-like"/>
    <property type="match status" value="1"/>
</dbReference>
<sequence>MDVWAEKESLLQKSSSCAIDFKDLWINVRRKLADLMKGIWFRRNQFCFENRFTSPRLVVGSALESMKTYKKAQDLKDEQKLLGRARISSHYWRPPATNIVKVNFDAAVDKNYQKIGNGVVMRDWEGELLHKDWLYGKLWRHYGVGCRKVVLEGDALMVIKAVQSEEQCLAWYGQLVEGLQQVVTAYPDWSLSFNPREGNYVAHQLAKLALLLQEAERIWVEDCPESIFSFVLKDKCCILPD</sequence>
<dbReference type="InterPro" id="IPR052929">
    <property type="entry name" value="RNase_H-like_EbsB-rel"/>
</dbReference>
<evidence type="ECO:0000313" key="2">
    <source>
        <dbReference type="RefSeq" id="XP_018816052.1"/>
    </source>
</evidence>
<protein>
    <submittedName>
        <fullName evidence="2">Uncharacterized protein LOC108987572</fullName>
    </submittedName>
</protein>
<dbReference type="InterPro" id="IPR036397">
    <property type="entry name" value="RNaseH_sf"/>
</dbReference>
<dbReference type="PANTHER" id="PTHR47074:SF48">
    <property type="entry name" value="POLYNUCLEOTIDYL TRANSFERASE, RIBONUCLEASE H-LIKE SUPERFAMILY PROTEIN"/>
    <property type="match status" value="1"/>
</dbReference>
<evidence type="ECO:0000313" key="1">
    <source>
        <dbReference type="Proteomes" id="UP000235220"/>
    </source>
</evidence>
<dbReference type="Pfam" id="PF13456">
    <property type="entry name" value="RVT_3"/>
    <property type="match status" value="1"/>
</dbReference>
<dbReference type="PANTHER" id="PTHR47074">
    <property type="entry name" value="BNAC02G40300D PROTEIN"/>
    <property type="match status" value="1"/>
</dbReference>
<proteinExistence type="predicted"/>
<dbReference type="KEGG" id="jre:108987572"/>
<dbReference type="OrthoDB" id="1024736at2759"/>
<dbReference type="Gramene" id="Jr05_03190_p1">
    <property type="protein sequence ID" value="cds.Jr05_03190_p1"/>
    <property type="gene ID" value="Jr05_03190"/>
</dbReference>
<reference evidence="2" key="1">
    <citation type="submission" date="2025-08" db="UniProtKB">
        <authorList>
            <consortium name="RefSeq"/>
        </authorList>
    </citation>
    <scope>IDENTIFICATION</scope>
    <source>
        <tissue evidence="2">Leaves</tissue>
    </source>
</reference>
<dbReference type="InterPro" id="IPR012337">
    <property type="entry name" value="RNaseH-like_sf"/>
</dbReference>
<name>A0A2I4E9H9_JUGRE</name>
<dbReference type="GeneID" id="108987572"/>
<dbReference type="RefSeq" id="XP_018816052.1">
    <property type="nucleotide sequence ID" value="XM_018960507.1"/>
</dbReference>
<dbReference type="GO" id="GO:0003676">
    <property type="term" value="F:nucleic acid binding"/>
    <property type="evidence" value="ECO:0007669"/>
    <property type="project" value="InterPro"/>
</dbReference>
<dbReference type="Proteomes" id="UP000235220">
    <property type="component" value="Chromosome 5"/>
</dbReference>
<dbReference type="InterPro" id="IPR002156">
    <property type="entry name" value="RNaseH_domain"/>
</dbReference>
<dbReference type="Gene3D" id="3.30.420.10">
    <property type="entry name" value="Ribonuclease H-like superfamily/Ribonuclease H"/>
    <property type="match status" value="1"/>
</dbReference>
<gene>
    <name evidence="2" type="primary">LOC108987572</name>
</gene>
<organism evidence="1 2">
    <name type="scientific">Juglans regia</name>
    <name type="common">English walnut</name>
    <dbReference type="NCBI Taxonomy" id="51240"/>
    <lineage>
        <taxon>Eukaryota</taxon>
        <taxon>Viridiplantae</taxon>
        <taxon>Streptophyta</taxon>
        <taxon>Embryophyta</taxon>
        <taxon>Tracheophyta</taxon>
        <taxon>Spermatophyta</taxon>
        <taxon>Magnoliopsida</taxon>
        <taxon>eudicotyledons</taxon>
        <taxon>Gunneridae</taxon>
        <taxon>Pentapetalae</taxon>
        <taxon>rosids</taxon>
        <taxon>fabids</taxon>
        <taxon>Fagales</taxon>
        <taxon>Juglandaceae</taxon>
        <taxon>Juglans</taxon>
    </lineage>
</organism>
<dbReference type="AlphaFoldDB" id="A0A2I4E9H9"/>